<dbReference type="PROSITE" id="PS50118">
    <property type="entry name" value="HMG_BOX_2"/>
    <property type="match status" value="1"/>
</dbReference>
<evidence type="ECO:0000256" key="3">
    <source>
        <dbReference type="SAM" id="MobiDB-lite"/>
    </source>
</evidence>
<dbReference type="PANTHER" id="PTHR48112:SF22">
    <property type="entry name" value="MITOCHONDRIAL TRANSCRIPTION FACTOR A, ISOFORM B"/>
    <property type="match status" value="1"/>
</dbReference>
<evidence type="ECO:0000259" key="4">
    <source>
        <dbReference type="PROSITE" id="PS50118"/>
    </source>
</evidence>
<dbReference type="Pfam" id="PF09011">
    <property type="entry name" value="HMG_box_2"/>
    <property type="match status" value="1"/>
</dbReference>
<reference evidence="5 6" key="1">
    <citation type="submission" date="2023-08" db="EMBL/GenBank/DDBJ databases">
        <title>Black Yeasts Isolated from many extreme environments.</title>
        <authorList>
            <person name="Coleine C."/>
            <person name="Stajich J.E."/>
            <person name="Selbmann L."/>
        </authorList>
    </citation>
    <scope>NUCLEOTIDE SEQUENCE [LARGE SCALE GENOMIC DNA]</scope>
    <source>
        <strain evidence="5 6">CCFEE 5885</strain>
    </source>
</reference>
<feature type="compositionally biased region" description="Basic residues" evidence="3">
    <location>
        <begin position="108"/>
        <end position="118"/>
    </location>
</feature>
<feature type="compositionally biased region" description="Basic residues" evidence="3">
    <location>
        <begin position="126"/>
        <end position="136"/>
    </location>
</feature>
<dbReference type="CDD" id="cd00084">
    <property type="entry name" value="HMG-box_SF"/>
    <property type="match status" value="1"/>
</dbReference>
<keyword evidence="6" id="KW-1185">Reference proteome</keyword>
<feature type="compositionally biased region" description="Low complexity" evidence="3">
    <location>
        <begin position="90"/>
        <end position="107"/>
    </location>
</feature>
<protein>
    <recommendedName>
        <fullName evidence="4">HMG box domain-containing protein</fullName>
    </recommendedName>
</protein>
<evidence type="ECO:0000313" key="6">
    <source>
        <dbReference type="Proteomes" id="UP001345013"/>
    </source>
</evidence>
<dbReference type="SUPFAM" id="SSF47095">
    <property type="entry name" value="HMG-box"/>
    <property type="match status" value="2"/>
</dbReference>
<feature type="compositionally biased region" description="Basic residues" evidence="3">
    <location>
        <begin position="72"/>
        <end position="89"/>
    </location>
</feature>
<evidence type="ECO:0000313" key="5">
    <source>
        <dbReference type="EMBL" id="KAK5092294.1"/>
    </source>
</evidence>
<comment type="caution">
    <text evidence="5">The sequence shown here is derived from an EMBL/GenBank/DDBJ whole genome shotgun (WGS) entry which is preliminary data.</text>
</comment>
<keyword evidence="2" id="KW-0539">Nucleus</keyword>
<gene>
    <name evidence="5" type="ORF">LTR24_005320</name>
</gene>
<dbReference type="InterPro" id="IPR050342">
    <property type="entry name" value="HMGB"/>
</dbReference>
<evidence type="ECO:0000256" key="2">
    <source>
        <dbReference type="PROSITE-ProRule" id="PRU00267"/>
    </source>
</evidence>
<sequence length="355" mass="40031">MTILVPVHRALSTKLAGRSFNAVSRLGYNSWLARVNHNSDNYESKSTSSQASLARFYSISTRTYATSVARKPVGRPKAHTGRTPAKRTTKAATTKKPGPKTPAGKARVGAKPKGKATKAKATTAKAKPKPKPKTPVKKAPTQRELATKRIAKEKALKEAALLDSPKLLPQSAWQVFFGESLKGSHGPGEPHQLAKEAGQKYKNMTPEDKEHYNHIAHVNKEKNEKAYQQWLTQHTPEQIYDANIARRQLKKIYNEKHPGTKHTRKYQPIQDDRLVKNVMTAFFYFSIDRHQSGDFHRMPVAETGPLIAREWKALSAQERKKYEDKQEADRQRYIEEYTTVYGKAPESQKRAAKPA</sequence>
<dbReference type="Proteomes" id="UP001345013">
    <property type="component" value="Unassembled WGS sequence"/>
</dbReference>
<feature type="domain" description="HMG box" evidence="4">
    <location>
        <begin position="275"/>
        <end position="341"/>
    </location>
</feature>
<keyword evidence="1 2" id="KW-0238">DNA-binding</keyword>
<name>A0ABR0K995_9EURO</name>
<accession>A0ABR0K995</accession>
<dbReference type="EMBL" id="JAVRRG010000060">
    <property type="protein sequence ID" value="KAK5092294.1"/>
    <property type="molecule type" value="Genomic_DNA"/>
</dbReference>
<feature type="DNA-binding region" description="HMG box" evidence="2">
    <location>
        <begin position="275"/>
        <end position="341"/>
    </location>
</feature>
<dbReference type="InterPro" id="IPR009071">
    <property type="entry name" value="HMG_box_dom"/>
</dbReference>
<dbReference type="PANTHER" id="PTHR48112">
    <property type="entry name" value="HIGH MOBILITY GROUP PROTEIN DSP1"/>
    <property type="match status" value="1"/>
</dbReference>
<dbReference type="Gene3D" id="1.10.30.10">
    <property type="entry name" value="High mobility group box domain"/>
    <property type="match status" value="2"/>
</dbReference>
<dbReference type="SMART" id="SM00398">
    <property type="entry name" value="HMG"/>
    <property type="match status" value="2"/>
</dbReference>
<dbReference type="Pfam" id="PF00505">
    <property type="entry name" value="HMG_box"/>
    <property type="match status" value="1"/>
</dbReference>
<organism evidence="5 6">
    <name type="scientific">Lithohypha guttulata</name>
    <dbReference type="NCBI Taxonomy" id="1690604"/>
    <lineage>
        <taxon>Eukaryota</taxon>
        <taxon>Fungi</taxon>
        <taxon>Dikarya</taxon>
        <taxon>Ascomycota</taxon>
        <taxon>Pezizomycotina</taxon>
        <taxon>Eurotiomycetes</taxon>
        <taxon>Chaetothyriomycetidae</taxon>
        <taxon>Chaetothyriales</taxon>
        <taxon>Trichomeriaceae</taxon>
        <taxon>Lithohypha</taxon>
    </lineage>
</organism>
<evidence type="ECO:0000256" key="1">
    <source>
        <dbReference type="ARBA" id="ARBA00023125"/>
    </source>
</evidence>
<feature type="region of interest" description="Disordered" evidence="3">
    <location>
        <begin position="68"/>
        <end position="143"/>
    </location>
</feature>
<dbReference type="InterPro" id="IPR036910">
    <property type="entry name" value="HMG_box_dom_sf"/>
</dbReference>
<proteinExistence type="predicted"/>